<keyword evidence="3" id="KW-0539">Nucleus</keyword>
<feature type="compositionally biased region" description="Basic and acidic residues" evidence="4">
    <location>
        <begin position="201"/>
        <end position="216"/>
    </location>
</feature>
<comment type="caution">
    <text evidence="5">The sequence shown here is derived from an EMBL/GenBank/DDBJ whole genome shotgun (WGS) entry which is preliminary data.</text>
</comment>
<keyword evidence="6" id="KW-1185">Reference proteome</keyword>
<feature type="region of interest" description="Disordered" evidence="4">
    <location>
        <begin position="308"/>
        <end position="366"/>
    </location>
</feature>
<evidence type="ECO:0008006" key="7">
    <source>
        <dbReference type="Google" id="ProtNLM"/>
    </source>
</evidence>
<feature type="non-terminal residue" evidence="5">
    <location>
        <position position="1"/>
    </location>
</feature>
<dbReference type="GO" id="GO:0007095">
    <property type="term" value="P:mitotic G2 DNA damage checkpoint signaling"/>
    <property type="evidence" value="ECO:0007669"/>
    <property type="project" value="TreeGrafter"/>
</dbReference>
<feature type="compositionally biased region" description="Acidic residues" evidence="4">
    <location>
        <begin position="189"/>
        <end position="200"/>
    </location>
</feature>
<dbReference type="GO" id="GO:0005634">
    <property type="term" value="C:nucleus"/>
    <property type="evidence" value="ECO:0007669"/>
    <property type="project" value="UniProtKB-SubCell"/>
</dbReference>
<reference evidence="5 6" key="1">
    <citation type="submission" date="2024-04" db="EMBL/GenBank/DDBJ databases">
        <authorList>
            <consortium name="Genoscope - CEA"/>
            <person name="William W."/>
        </authorList>
    </citation>
    <scope>NUCLEOTIDE SEQUENCE [LARGE SCALE GENOMIC DNA]</scope>
</reference>
<feature type="region of interest" description="Disordered" evidence="4">
    <location>
        <begin position="1"/>
        <end position="77"/>
    </location>
</feature>
<feature type="region of interest" description="Disordered" evidence="4">
    <location>
        <begin position="166"/>
        <end position="271"/>
    </location>
</feature>
<dbReference type="InterPro" id="IPR024146">
    <property type="entry name" value="Claspin"/>
</dbReference>
<evidence type="ECO:0000256" key="4">
    <source>
        <dbReference type="SAM" id="MobiDB-lite"/>
    </source>
</evidence>
<feature type="compositionally biased region" description="Acidic residues" evidence="4">
    <location>
        <begin position="40"/>
        <end position="61"/>
    </location>
</feature>
<evidence type="ECO:0000256" key="2">
    <source>
        <dbReference type="ARBA" id="ARBA00022553"/>
    </source>
</evidence>
<dbReference type="GO" id="GO:0010997">
    <property type="term" value="F:anaphase-promoting complex binding"/>
    <property type="evidence" value="ECO:0007669"/>
    <property type="project" value="TreeGrafter"/>
</dbReference>
<dbReference type="PANTHER" id="PTHR14396:SF10">
    <property type="entry name" value="CLASPIN"/>
    <property type="match status" value="1"/>
</dbReference>
<evidence type="ECO:0000313" key="6">
    <source>
        <dbReference type="Proteomes" id="UP001497497"/>
    </source>
</evidence>
<sequence>DDETKPPKHKRLKPVFSGSEEDENATNDSNGSRLVLTGSENEESEEEADREADTDLEEASSDSEVKPKFTGFKQKKKGIRGEFLEEEAELSGSEFDSDENLDLDEEDDILEEEEGDKEMAGVSEEMLREEVGRVHMKRLQDDDDKQVMFFKEMYLQDGDLYSEGGGRMRNFRWKDNADPNSQKDMFTQEYDDEQAEDDAEDLRWRKDRYEREKFLEEAESEQSEENSQLLKLGSVYLKKRESSTTSRESLPTAKDKMLPPESPKFKLPKKGSFLSRKDDTLIKIAQVTKSAGGTGRNSRNFIFQSVDQQELHGEDVNDNTHSTVPPKRKAHSATQIEQAAKKPKLSETTSNRPLVKRRDSIFNLLD</sequence>
<proteinExistence type="predicted"/>
<dbReference type="GO" id="GO:0033314">
    <property type="term" value="P:mitotic DNA replication checkpoint signaling"/>
    <property type="evidence" value="ECO:0007669"/>
    <property type="project" value="TreeGrafter"/>
</dbReference>
<accession>A0AAV2H3L1</accession>
<evidence type="ECO:0000313" key="5">
    <source>
        <dbReference type="EMBL" id="CAL1527770.1"/>
    </source>
</evidence>
<evidence type="ECO:0000256" key="1">
    <source>
        <dbReference type="ARBA" id="ARBA00004123"/>
    </source>
</evidence>
<name>A0AAV2H3L1_LYMST</name>
<gene>
    <name evidence="5" type="ORF">GSLYS_00001940001</name>
</gene>
<evidence type="ECO:0000256" key="3">
    <source>
        <dbReference type="ARBA" id="ARBA00023242"/>
    </source>
</evidence>
<dbReference type="PANTHER" id="PTHR14396">
    <property type="entry name" value="CLASPIN"/>
    <property type="match status" value="1"/>
</dbReference>
<dbReference type="Proteomes" id="UP001497497">
    <property type="component" value="Unassembled WGS sequence"/>
</dbReference>
<keyword evidence="2" id="KW-0597">Phosphoprotein</keyword>
<comment type="subcellular location">
    <subcellularLocation>
        <location evidence="1">Nucleus</location>
    </subcellularLocation>
</comment>
<protein>
    <recommendedName>
        <fullName evidence="7">Claspin</fullName>
    </recommendedName>
</protein>
<dbReference type="EMBL" id="CAXITT010000022">
    <property type="protein sequence ID" value="CAL1527770.1"/>
    <property type="molecule type" value="Genomic_DNA"/>
</dbReference>
<dbReference type="AlphaFoldDB" id="A0AAV2H3L1"/>
<organism evidence="5 6">
    <name type="scientific">Lymnaea stagnalis</name>
    <name type="common">Great pond snail</name>
    <name type="synonym">Helix stagnalis</name>
    <dbReference type="NCBI Taxonomy" id="6523"/>
    <lineage>
        <taxon>Eukaryota</taxon>
        <taxon>Metazoa</taxon>
        <taxon>Spiralia</taxon>
        <taxon>Lophotrochozoa</taxon>
        <taxon>Mollusca</taxon>
        <taxon>Gastropoda</taxon>
        <taxon>Heterobranchia</taxon>
        <taxon>Euthyneura</taxon>
        <taxon>Panpulmonata</taxon>
        <taxon>Hygrophila</taxon>
        <taxon>Lymnaeoidea</taxon>
        <taxon>Lymnaeidae</taxon>
        <taxon>Lymnaea</taxon>
    </lineage>
</organism>